<keyword evidence="4 6" id="KW-0472">Membrane</keyword>
<name>A0A9W6YRP9_AMBMO</name>
<keyword evidence="8" id="KW-1185">Reference proteome</keyword>
<dbReference type="SUPFAM" id="SSF144083">
    <property type="entry name" value="Magnesium transport protein CorA, transmembrane region"/>
    <property type="match status" value="1"/>
</dbReference>
<dbReference type="GO" id="GO:0015087">
    <property type="term" value="F:cobalt ion transmembrane transporter activity"/>
    <property type="evidence" value="ECO:0007669"/>
    <property type="project" value="TreeGrafter"/>
</dbReference>
<dbReference type="Gene3D" id="1.20.58.340">
    <property type="entry name" value="Magnesium transport protein CorA, transmembrane region"/>
    <property type="match status" value="1"/>
</dbReference>
<dbReference type="InterPro" id="IPR002523">
    <property type="entry name" value="MgTranspt_CorA/ZnTranspt_ZntB"/>
</dbReference>
<gene>
    <name evidence="7" type="ORF">Amon01_000059500</name>
</gene>
<dbReference type="GO" id="GO:0000287">
    <property type="term" value="F:magnesium ion binding"/>
    <property type="evidence" value="ECO:0007669"/>
    <property type="project" value="TreeGrafter"/>
</dbReference>
<dbReference type="AlphaFoldDB" id="A0A9W6YRP9"/>
<accession>A0A9W6YRP9</accession>
<evidence type="ECO:0000256" key="3">
    <source>
        <dbReference type="ARBA" id="ARBA00022989"/>
    </source>
</evidence>
<evidence type="ECO:0000313" key="7">
    <source>
        <dbReference type="EMBL" id="GMG19607.1"/>
    </source>
</evidence>
<feature type="transmembrane region" description="Helical" evidence="6">
    <location>
        <begin position="527"/>
        <end position="545"/>
    </location>
</feature>
<feature type="region of interest" description="Disordered" evidence="5">
    <location>
        <begin position="83"/>
        <end position="107"/>
    </location>
</feature>
<dbReference type="GO" id="GO:0015095">
    <property type="term" value="F:magnesium ion transmembrane transporter activity"/>
    <property type="evidence" value="ECO:0007669"/>
    <property type="project" value="TreeGrafter"/>
</dbReference>
<dbReference type="GO" id="GO:0005886">
    <property type="term" value="C:plasma membrane"/>
    <property type="evidence" value="ECO:0007669"/>
    <property type="project" value="UniProtKB-SubCell"/>
</dbReference>
<dbReference type="InterPro" id="IPR045863">
    <property type="entry name" value="CorA_TM1_TM2"/>
</dbReference>
<dbReference type="GO" id="GO:0050897">
    <property type="term" value="F:cobalt ion binding"/>
    <property type="evidence" value="ECO:0007669"/>
    <property type="project" value="TreeGrafter"/>
</dbReference>
<proteinExistence type="predicted"/>
<feature type="transmembrane region" description="Helical" evidence="6">
    <location>
        <begin position="565"/>
        <end position="585"/>
    </location>
</feature>
<dbReference type="Proteomes" id="UP001165063">
    <property type="component" value="Unassembled WGS sequence"/>
</dbReference>
<dbReference type="OrthoDB" id="165352at2759"/>
<dbReference type="PANTHER" id="PTHR46494:SF1">
    <property type="entry name" value="CORA FAMILY METAL ION TRANSPORTER (EUROFUNG)"/>
    <property type="match status" value="1"/>
</dbReference>
<comment type="subcellular location">
    <subcellularLocation>
        <location evidence="1">Cell membrane</location>
        <topology evidence="1">Multi-pass membrane protein</topology>
    </subcellularLocation>
</comment>
<evidence type="ECO:0000256" key="2">
    <source>
        <dbReference type="ARBA" id="ARBA00022692"/>
    </source>
</evidence>
<evidence type="ECO:0000256" key="1">
    <source>
        <dbReference type="ARBA" id="ARBA00004651"/>
    </source>
</evidence>
<evidence type="ECO:0000313" key="8">
    <source>
        <dbReference type="Proteomes" id="UP001165063"/>
    </source>
</evidence>
<dbReference type="PANTHER" id="PTHR46494">
    <property type="entry name" value="CORA FAMILY METAL ION TRANSPORTER (EUROFUNG)"/>
    <property type="match status" value="1"/>
</dbReference>
<dbReference type="Pfam" id="PF01544">
    <property type="entry name" value="CorA"/>
    <property type="match status" value="1"/>
</dbReference>
<protein>
    <submittedName>
        <fullName evidence="7">Unnamed protein product</fullName>
    </submittedName>
</protein>
<dbReference type="EMBL" id="BSXU01000164">
    <property type="protein sequence ID" value="GMG19607.1"/>
    <property type="molecule type" value="Genomic_DNA"/>
</dbReference>
<organism evidence="7 8">
    <name type="scientific">Ambrosiozyma monospora</name>
    <name type="common">Yeast</name>
    <name type="synonym">Endomycopsis monosporus</name>
    <dbReference type="NCBI Taxonomy" id="43982"/>
    <lineage>
        <taxon>Eukaryota</taxon>
        <taxon>Fungi</taxon>
        <taxon>Dikarya</taxon>
        <taxon>Ascomycota</taxon>
        <taxon>Saccharomycotina</taxon>
        <taxon>Pichiomycetes</taxon>
        <taxon>Pichiales</taxon>
        <taxon>Pichiaceae</taxon>
        <taxon>Ambrosiozyma</taxon>
    </lineage>
</organism>
<evidence type="ECO:0000256" key="5">
    <source>
        <dbReference type="SAM" id="MobiDB-lite"/>
    </source>
</evidence>
<evidence type="ECO:0000256" key="4">
    <source>
        <dbReference type="ARBA" id="ARBA00023136"/>
    </source>
</evidence>
<feature type="compositionally biased region" description="Polar residues" evidence="5">
    <location>
        <begin position="96"/>
        <end position="107"/>
    </location>
</feature>
<keyword evidence="3 6" id="KW-1133">Transmembrane helix</keyword>
<reference evidence="7" key="1">
    <citation type="submission" date="2023-04" db="EMBL/GenBank/DDBJ databases">
        <title>Ambrosiozyma monospora NBRC 1965.</title>
        <authorList>
            <person name="Ichikawa N."/>
            <person name="Sato H."/>
            <person name="Tonouchi N."/>
        </authorList>
    </citation>
    <scope>NUCLEOTIDE SEQUENCE</scope>
    <source>
        <strain evidence="7">NBRC 1965</strain>
    </source>
</reference>
<sequence length="599" mass="68653">MTTKVTFRFEHAPFYDTEPMVYDSHDPDSPAHALHGNCHGLWINYDIDEYYCKQLGAGECQYSGFAHGAGICGIDEVDHLSEPNSGSLTNDDEINPHSTGLNTNTGSYSTHDKNSWDAIDSIDVVEIMEHLHLKDHRFCSELGCTVTVCDIEPAGYRLERLSMYNEDAFDTYMTSKNFKLGTKSKFRERLVKSRIQLENMLDTRPDWSEIRWINVDGLEKFSLRSILQKCGVDIGHLDTQLDISRLSPDDLTFISSGTSEDQLIFQLESLMTDTRYTFKKLPPRYYTLRSTIQSIFRNDNEKKEATKEINDGTQLPEISFPMLSDHLEEGAHVNSIQLGDRYNNQDVVFVRKDLGTFILLRQSNTVISFFEYSGERIEEDVAFCFTEALDENRTINTNISSFYQYLTLQFTKEFQFVLESYISNVSSLRTRFFTNLSETSSVMDLQKLNFLAEEIRDLQSYLSNAYSALQEINDILPKPSGKDIQEMETAQIEQFKLQLEDIDRLLQSIDGLVNVGFNKISAGSDRAMSMLAYISLVFLPLSFWTTYYGMNLQSLLREGAGVGEFWALSVPFTIVIMMLSFYKLVWGYSKNLSKSFRSE</sequence>
<comment type="caution">
    <text evidence="7">The sequence shown here is derived from an EMBL/GenBank/DDBJ whole genome shotgun (WGS) entry which is preliminary data.</text>
</comment>
<keyword evidence="2 6" id="KW-0812">Transmembrane</keyword>
<evidence type="ECO:0000256" key="6">
    <source>
        <dbReference type="SAM" id="Phobius"/>
    </source>
</evidence>